<accession>A0ABD3GN40</accession>
<proteinExistence type="predicted"/>
<dbReference type="CDD" id="cd01650">
    <property type="entry name" value="RT_nLTR_like"/>
    <property type="match status" value="1"/>
</dbReference>
<dbReference type="PROSITE" id="PS50878">
    <property type="entry name" value="RT_POL"/>
    <property type="match status" value="1"/>
</dbReference>
<dbReference type="InterPro" id="IPR026960">
    <property type="entry name" value="RVT-Znf"/>
</dbReference>
<protein>
    <recommendedName>
        <fullName evidence="1">Reverse transcriptase domain-containing protein</fullName>
    </recommendedName>
</protein>
<evidence type="ECO:0000313" key="3">
    <source>
        <dbReference type="Proteomes" id="UP001633002"/>
    </source>
</evidence>
<feature type="domain" description="Reverse transcriptase" evidence="1">
    <location>
        <begin position="94"/>
        <end position="359"/>
    </location>
</feature>
<reference evidence="2 3" key="1">
    <citation type="submission" date="2024-09" db="EMBL/GenBank/DDBJ databases">
        <title>Chromosome-scale assembly of Riccia sorocarpa.</title>
        <authorList>
            <person name="Paukszto L."/>
        </authorList>
    </citation>
    <scope>NUCLEOTIDE SEQUENCE [LARGE SCALE GENOMIC DNA]</scope>
    <source>
        <strain evidence="2">LP-2024</strain>
        <tissue evidence="2">Aerial parts of the thallus</tissue>
    </source>
</reference>
<sequence length="800" mass="93419">MLREVYKYYRDLYKAEEDTEEVLENRRIVVGRIDRSLTGADNNTLEEVPTEEFITEIVMDMPKEKSPGIDGVMVEILQTGWEFMQEDCFQMVQSFWTKKELIGKDSRGIIKLLPKNDRKHLLKNWRPITLLTMTYKIVAKIIAVRLKGMLPRIIDTQQTGFVAGRNIIDNILSLRLGQEWAHVTNQQTIFVKLDFMKAYDRVAHGFLWDTLTAIGVGVATLDRIKGLVRGGSSEVHINGSFTEVFKIERGVRQGCPLAPLLFAMTTQPLMRALREEERKGNIQGLNIGGGQSLLHQLFADDTGICITAEERQFDNLKEAIREFEVASGASLNLQKSILMSVGMCKDGLEELEKLCRNFLWGWNEEGNPKHALIAWDRIAQVKDRGGLGWVRFKDMADALFVRQINRVLENGRAEWIQLARSFILRTLRKGAYQRECSQWSLQECLLLLPLTKVEGSPTLTRMLRAWYRARQKLQWKGTGGELDASMTMLQVKAVYQLSQGNGIRTIRTDRELGLLKRAGIGNLEDAMEILRTEGWKNHLRKHGVYPEEEELVRLEVMENWCSKHKVVWKGILELEGWSWENPRDNFKWSRSTREWRLTFTKEVDFSRKLDEKWNFQSSHLSWHQRWKLVWAAPIPYRRRVWIWRILQRGIFTNSRAAEMGFEEGLCKRCGERHEDVEHIMWDCRKIEGRRRNLTELMESPTRITNLLEWFDEALARAQNSPACLLVCILHIWHAWRERNEWQFNNKAVNIPVYRLLREVELEINALGTLGRSEERMRSLSKAREEVGRWIGCWVRRRQPG</sequence>
<dbReference type="PANTHER" id="PTHR31635:SF196">
    <property type="entry name" value="REVERSE TRANSCRIPTASE DOMAIN-CONTAINING PROTEIN-RELATED"/>
    <property type="match status" value="1"/>
</dbReference>
<organism evidence="2 3">
    <name type="scientific">Riccia sorocarpa</name>
    <dbReference type="NCBI Taxonomy" id="122646"/>
    <lineage>
        <taxon>Eukaryota</taxon>
        <taxon>Viridiplantae</taxon>
        <taxon>Streptophyta</taxon>
        <taxon>Embryophyta</taxon>
        <taxon>Marchantiophyta</taxon>
        <taxon>Marchantiopsida</taxon>
        <taxon>Marchantiidae</taxon>
        <taxon>Marchantiales</taxon>
        <taxon>Ricciaceae</taxon>
        <taxon>Riccia</taxon>
    </lineage>
</organism>
<dbReference type="InterPro" id="IPR000477">
    <property type="entry name" value="RT_dom"/>
</dbReference>
<dbReference type="Proteomes" id="UP001633002">
    <property type="component" value="Unassembled WGS sequence"/>
</dbReference>
<evidence type="ECO:0000259" key="1">
    <source>
        <dbReference type="PROSITE" id="PS50878"/>
    </source>
</evidence>
<gene>
    <name evidence="2" type="ORF">R1sor_022242</name>
</gene>
<dbReference type="Pfam" id="PF13966">
    <property type="entry name" value="zf-RVT"/>
    <property type="match status" value="1"/>
</dbReference>
<keyword evidence="3" id="KW-1185">Reference proteome</keyword>
<name>A0ABD3GN40_9MARC</name>
<dbReference type="SUPFAM" id="SSF56672">
    <property type="entry name" value="DNA/RNA polymerases"/>
    <property type="match status" value="1"/>
</dbReference>
<dbReference type="EMBL" id="JBJQOH010000007">
    <property type="protein sequence ID" value="KAL3679286.1"/>
    <property type="molecule type" value="Genomic_DNA"/>
</dbReference>
<comment type="caution">
    <text evidence="2">The sequence shown here is derived from an EMBL/GenBank/DDBJ whole genome shotgun (WGS) entry which is preliminary data.</text>
</comment>
<dbReference type="AlphaFoldDB" id="A0ABD3GN40"/>
<dbReference type="InterPro" id="IPR043502">
    <property type="entry name" value="DNA/RNA_pol_sf"/>
</dbReference>
<dbReference type="Pfam" id="PF00078">
    <property type="entry name" value="RVT_1"/>
    <property type="match status" value="1"/>
</dbReference>
<evidence type="ECO:0000313" key="2">
    <source>
        <dbReference type="EMBL" id="KAL3679286.1"/>
    </source>
</evidence>
<dbReference type="PANTHER" id="PTHR31635">
    <property type="entry name" value="REVERSE TRANSCRIPTASE DOMAIN-CONTAINING PROTEIN-RELATED"/>
    <property type="match status" value="1"/>
</dbReference>